<name>A0A915LDQ8_ROMCU</name>
<dbReference type="AlphaFoldDB" id="A0A915LDQ8"/>
<sequence>MYCWQDRKSHQGRFSQLDLYFHQDLHSHQDGSNCLVPLRIHHHHQRQGDDVTRVPPRKPDDDVTRFPTRVHLAILWALARWTGVHLAILCVLTR</sequence>
<organism evidence="1 2">
    <name type="scientific">Romanomermis culicivorax</name>
    <name type="common">Nematode worm</name>
    <dbReference type="NCBI Taxonomy" id="13658"/>
    <lineage>
        <taxon>Eukaryota</taxon>
        <taxon>Metazoa</taxon>
        <taxon>Ecdysozoa</taxon>
        <taxon>Nematoda</taxon>
        <taxon>Enoplea</taxon>
        <taxon>Dorylaimia</taxon>
        <taxon>Mermithida</taxon>
        <taxon>Mermithoidea</taxon>
        <taxon>Mermithidae</taxon>
        <taxon>Romanomermis</taxon>
    </lineage>
</organism>
<dbReference type="WBParaSite" id="nRc.2.0.1.t47966-RA">
    <property type="protein sequence ID" value="nRc.2.0.1.t47966-RA"/>
    <property type="gene ID" value="nRc.2.0.1.g47966"/>
</dbReference>
<evidence type="ECO:0000313" key="2">
    <source>
        <dbReference type="WBParaSite" id="nRc.2.0.1.t47966-RA"/>
    </source>
</evidence>
<protein>
    <submittedName>
        <fullName evidence="2">Uncharacterized protein</fullName>
    </submittedName>
</protein>
<evidence type="ECO:0000313" key="1">
    <source>
        <dbReference type="Proteomes" id="UP000887565"/>
    </source>
</evidence>
<accession>A0A915LDQ8</accession>
<proteinExistence type="predicted"/>
<reference evidence="2" key="1">
    <citation type="submission" date="2022-11" db="UniProtKB">
        <authorList>
            <consortium name="WormBaseParasite"/>
        </authorList>
    </citation>
    <scope>IDENTIFICATION</scope>
</reference>
<keyword evidence="1" id="KW-1185">Reference proteome</keyword>
<dbReference type="Proteomes" id="UP000887565">
    <property type="component" value="Unplaced"/>
</dbReference>